<keyword evidence="2" id="KW-1185">Reference proteome</keyword>
<reference evidence="1" key="1">
    <citation type="journal article" date="2020" name="Microb. Genom.">
        <title>Genetic diversity of clinical and environmental Mucorales isolates obtained from an investigation of mucormycosis cases among solid organ transplant recipients.</title>
        <authorList>
            <person name="Nguyen M.H."/>
            <person name="Kaul D."/>
            <person name="Muto C."/>
            <person name="Cheng S.J."/>
            <person name="Richter R.A."/>
            <person name="Bruno V.M."/>
            <person name="Liu G."/>
            <person name="Beyhan S."/>
            <person name="Sundermann A.J."/>
            <person name="Mounaud S."/>
            <person name="Pasculle A.W."/>
            <person name="Nierman W.C."/>
            <person name="Driscoll E."/>
            <person name="Cumbie R."/>
            <person name="Clancy C.J."/>
            <person name="Dupont C.L."/>
        </authorList>
    </citation>
    <scope>NUCLEOTIDE SEQUENCE</scope>
    <source>
        <strain evidence="1">GL11</strain>
    </source>
</reference>
<dbReference type="EMBL" id="JAANQT010005125">
    <property type="protein sequence ID" value="KAG1295830.1"/>
    <property type="molecule type" value="Genomic_DNA"/>
</dbReference>
<evidence type="ECO:0000313" key="2">
    <source>
        <dbReference type="Proteomes" id="UP000716291"/>
    </source>
</evidence>
<sequence length="107" mass="12260">MNTAGQNALASVSNQGYRPRLIEFHGYEGEDFRHFLEILESFLAISNTHNDSRKLVILKSQLRRAAKTYYENVILKENTELTYDMAIEKLKHYGAKNLRITLIAGAD</sequence>
<dbReference type="Proteomes" id="UP000716291">
    <property type="component" value="Unassembled WGS sequence"/>
</dbReference>
<protein>
    <submittedName>
        <fullName evidence="1">Uncharacterized protein</fullName>
    </submittedName>
</protein>
<comment type="caution">
    <text evidence="1">The sequence shown here is derived from an EMBL/GenBank/DDBJ whole genome shotgun (WGS) entry which is preliminary data.</text>
</comment>
<organism evidence="1 2">
    <name type="scientific">Rhizopus oryzae</name>
    <name type="common">Mucormycosis agent</name>
    <name type="synonym">Rhizopus arrhizus var. delemar</name>
    <dbReference type="NCBI Taxonomy" id="64495"/>
    <lineage>
        <taxon>Eukaryota</taxon>
        <taxon>Fungi</taxon>
        <taxon>Fungi incertae sedis</taxon>
        <taxon>Mucoromycota</taxon>
        <taxon>Mucoromycotina</taxon>
        <taxon>Mucoromycetes</taxon>
        <taxon>Mucorales</taxon>
        <taxon>Mucorineae</taxon>
        <taxon>Rhizopodaceae</taxon>
        <taxon>Rhizopus</taxon>
    </lineage>
</organism>
<name>A0A9P6WW85_RHIOR</name>
<proteinExistence type="predicted"/>
<dbReference type="AlphaFoldDB" id="A0A9P6WW85"/>
<accession>A0A9P6WW85</accession>
<evidence type="ECO:0000313" key="1">
    <source>
        <dbReference type="EMBL" id="KAG1295830.1"/>
    </source>
</evidence>
<gene>
    <name evidence="1" type="ORF">G6F64_013273</name>
</gene>